<sequence length="129" mass="14494">MSEPDIIPEEDFRRPPRNEPSGGTVLHSSHQFSTPASGNRHHPYAGQRTRSPHMNRLFNTPFDKPVADDDSSIVVLKTIHYEPVGTWPPTEPPRQHFQRTTGQQPDPSRPVVNANTPPFATTSIPSQPW</sequence>
<dbReference type="AlphaFoldDB" id="A0A8J2PJN4"/>
<evidence type="ECO:0000313" key="2">
    <source>
        <dbReference type="EMBL" id="CAG7825059.1"/>
    </source>
</evidence>
<evidence type="ECO:0000313" key="3">
    <source>
        <dbReference type="Proteomes" id="UP000708208"/>
    </source>
</evidence>
<feature type="compositionally biased region" description="Polar residues" evidence="1">
    <location>
        <begin position="113"/>
        <end position="129"/>
    </location>
</feature>
<gene>
    <name evidence="2" type="ORF">AFUS01_LOCUS35184</name>
</gene>
<reference evidence="2" key="1">
    <citation type="submission" date="2021-06" db="EMBL/GenBank/DDBJ databases">
        <authorList>
            <person name="Hodson N. C."/>
            <person name="Mongue J. A."/>
            <person name="Jaron S. K."/>
        </authorList>
    </citation>
    <scope>NUCLEOTIDE SEQUENCE</scope>
</reference>
<dbReference type="Proteomes" id="UP000708208">
    <property type="component" value="Unassembled WGS sequence"/>
</dbReference>
<protein>
    <submittedName>
        <fullName evidence="2">Uncharacterized protein</fullName>
    </submittedName>
</protein>
<accession>A0A8J2PJN4</accession>
<feature type="compositionally biased region" description="Polar residues" evidence="1">
    <location>
        <begin position="26"/>
        <end position="37"/>
    </location>
</feature>
<comment type="caution">
    <text evidence="2">The sequence shown here is derived from an EMBL/GenBank/DDBJ whole genome shotgun (WGS) entry which is preliminary data.</text>
</comment>
<keyword evidence="3" id="KW-1185">Reference proteome</keyword>
<name>A0A8J2PJN4_9HEXA</name>
<feature type="region of interest" description="Disordered" evidence="1">
    <location>
        <begin position="1"/>
        <end position="69"/>
    </location>
</feature>
<dbReference type="EMBL" id="CAJVCH010534769">
    <property type="protein sequence ID" value="CAG7825059.1"/>
    <property type="molecule type" value="Genomic_DNA"/>
</dbReference>
<feature type="region of interest" description="Disordered" evidence="1">
    <location>
        <begin position="81"/>
        <end position="129"/>
    </location>
</feature>
<organism evidence="2 3">
    <name type="scientific">Allacma fusca</name>
    <dbReference type="NCBI Taxonomy" id="39272"/>
    <lineage>
        <taxon>Eukaryota</taxon>
        <taxon>Metazoa</taxon>
        <taxon>Ecdysozoa</taxon>
        <taxon>Arthropoda</taxon>
        <taxon>Hexapoda</taxon>
        <taxon>Collembola</taxon>
        <taxon>Symphypleona</taxon>
        <taxon>Sminthuridae</taxon>
        <taxon>Allacma</taxon>
    </lineage>
</organism>
<proteinExistence type="predicted"/>
<evidence type="ECO:0000256" key="1">
    <source>
        <dbReference type="SAM" id="MobiDB-lite"/>
    </source>
</evidence>